<accession>A0A0K8TP43</accession>
<reference evidence="4" key="1">
    <citation type="journal article" date="2015" name="Insect Biochem. Mol. Biol.">
        <title>An insight into the sialome of the horse fly, Tabanus bromius.</title>
        <authorList>
            <person name="Ribeiro J.M."/>
            <person name="Kazimirova M."/>
            <person name="Takac P."/>
            <person name="Andersen J.F."/>
            <person name="Francischetti I.M."/>
        </authorList>
    </citation>
    <scope>NUCLEOTIDE SEQUENCE</scope>
</reference>
<feature type="domain" description="Ubiquitin-like" evidence="3">
    <location>
        <begin position="1"/>
        <end position="77"/>
    </location>
</feature>
<dbReference type="GO" id="GO:0071818">
    <property type="term" value="C:BAT3 complex"/>
    <property type="evidence" value="ECO:0007669"/>
    <property type="project" value="TreeGrafter"/>
</dbReference>
<dbReference type="SUPFAM" id="SSF54236">
    <property type="entry name" value="Ubiquitin-like"/>
    <property type="match status" value="1"/>
</dbReference>
<dbReference type="InterPro" id="IPR047154">
    <property type="entry name" value="UBL4A-like"/>
</dbReference>
<dbReference type="SMART" id="SM00213">
    <property type="entry name" value="UBQ"/>
    <property type="match status" value="1"/>
</dbReference>
<dbReference type="PANTHER" id="PTHR46555">
    <property type="entry name" value="UBIQUITIN-LIKE PROTEIN 4A"/>
    <property type="match status" value="1"/>
</dbReference>
<evidence type="ECO:0000256" key="1">
    <source>
        <dbReference type="ARBA" id="ARBA00004514"/>
    </source>
</evidence>
<dbReference type="Pfam" id="PF00240">
    <property type="entry name" value="ubiquitin"/>
    <property type="match status" value="1"/>
</dbReference>
<organism evidence="4">
    <name type="scientific">Tabanus bromius</name>
    <name type="common">Band-eyed brown horse fly</name>
    <dbReference type="NCBI Taxonomy" id="304241"/>
    <lineage>
        <taxon>Eukaryota</taxon>
        <taxon>Metazoa</taxon>
        <taxon>Ecdysozoa</taxon>
        <taxon>Arthropoda</taxon>
        <taxon>Hexapoda</taxon>
        <taxon>Insecta</taxon>
        <taxon>Pterygota</taxon>
        <taxon>Neoptera</taxon>
        <taxon>Endopterygota</taxon>
        <taxon>Diptera</taxon>
        <taxon>Brachycera</taxon>
        <taxon>Tabanomorpha</taxon>
        <taxon>Tabanoidea</taxon>
        <taxon>Tabanidae</taxon>
        <taxon>Tabanus</taxon>
    </lineage>
</organism>
<keyword evidence="2" id="KW-0963">Cytoplasm</keyword>
<dbReference type="AlphaFoldDB" id="A0A0K8TP43"/>
<proteinExistence type="evidence at transcript level"/>
<name>A0A0K8TP43_TABBR</name>
<evidence type="ECO:0000259" key="3">
    <source>
        <dbReference type="PROSITE" id="PS50053"/>
    </source>
</evidence>
<protein>
    <submittedName>
        <fullName evidence="4">Putative ubiquitin</fullName>
    </submittedName>
</protein>
<dbReference type="GO" id="GO:0051087">
    <property type="term" value="F:protein-folding chaperone binding"/>
    <property type="evidence" value="ECO:0007669"/>
    <property type="project" value="TreeGrafter"/>
</dbReference>
<dbReference type="PROSITE" id="PS50053">
    <property type="entry name" value="UBIQUITIN_2"/>
    <property type="match status" value="1"/>
</dbReference>
<dbReference type="InterPro" id="IPR000626">
    <property type="entry name" value="Ubiquitin-like_dom"/>
</dbReference>
<evidence type="ECO:0000313" key="4">
    <source>
        <dbReference type="EMBL" id="JAI15916.1"/>
    </source>
</evidence>
<sequence>MKLIVKVLNGEECTVEVEESSTILDVKTEVEKQMKIPLAHQKLLNVGRTLADDKTVNSYSNIKDGTKLILVIKKPDPLRDVIFRSFKRYYNEQQSEKLTAEFMTDFEKKMKQLSLDDIERLATGLLASQGDVE</sequence>
<comment type="subcellular location">
    <subcellularLocation>
        <location evidence="1">Cytoplasm</location>
        <location evidence="1">Cytosol</location>
    </subcellularLocation>
</comment>
<dbReference type="Gene3D" id="3.10.20.90">
    <property type="entry name" value="Phosphatidylinositol 3-kinase Catalytic Subunit, Chain A, domain 1"/>
    <property type="match status" value="1"/>
</dbReference>
<dbReference type="GO" id="GO:0071816">
    <property type="term" value="P:tail-anchored membrane protein insertion into ER membrane"/>
    <property type="evidence" value="ECO:0007669"/>
    <property type="project" value="TreeGrafter"/>
</dbReference>
<dbReference type="EMBL" id="GDAI01001687">
    <property type="protein sequence ID" value="JAI15916.1"/>
    <property type="molecule type" value="mRNA"/>
</dbReference>
<evidence type="ECO:0000256" key="2">
    <source>
        <dbReference type="ARBA" id="ARBA00022490"/>
    </source>
</evidence>
<dbReference type="GO" id="GO:0006620">
    <property type="term" value="P:post-translational protein targeting to endoplasmic reticulum membrane"/>
    <property type="evidence" value="ECO:0007669"/>
    <property type="project" value="InterPro"/>
</dbReference>
<dbReference type="InterPro" id="IPR029071">
    <property type="entry name" value="Ubiquitin-like_domsf"/>
</dbReference>
<dbReference type="PANTHER" id="PTHR46555:SF1">
    <property type="entry name" value="UBIQUITIN-LIKE PROTEIN 4A"/>
    <property type="match status" value="1"/>
</dbReference>